<organism evidence="4 5">
    <name type="scientific">Bifidobacterium pullorum subsp. gallinarum</name>
    <dbReference type="NCBI Taxonomy" id="78344"/>
    <lineage>
        <taxon>Bacteria</taxon>
        <taxon>Bacillati</taxon>
        <taxon>Actinomycetota</taxon>
        <taxon>Actinomycetes</taxon>
        <taxon>Bifidobacteriales</taxon>
        <taxon>Bifidobacteriaceae</taxon>
        <taxon>Bifidobacterium</taxon>
    </lineage>
</organism>
<evidence type="ECO:0000256" key="2">
    <source>
        <dbReference type="SAM" id="SignalP"/>
    </source>
</evidence>
<proteinExistence type="predicted"/>
<dbReference type="RefSeq" id="WP_129237412.1">
    <property type="nucleotide sequence ID" value="NZ_CP035464.1"/>
</dbReference>
<accession>A0A4P6E469</accession>
<feature type="transmembrane region" description="Helical" evidence="1">
    <location>
        <begin position="514"/>
        <end position="535"/>
    </location>
</feature>
<dbReference type="AlphaFoldDB" id="A0A4P6E469"/>
<protein>
    <submittedName>
        <fullName evidence="4">Isopeptide-forming domain-containing fimbrial protein</fullName>
    </submittedName>
</protein>
<keyword evidence="1" id="KW-0472">Membrane</keyword>
<evidence type="ECO:0000313" key="4">
    <source>
        <dbReference type="EMBL" id="QAY32989.1"/>
    </source>
</evidence>
<dbReference type="GO" id="GO:0005975">
    <property type="term" value="P:carbohydrate metabolic process"/>
    <property type="evidence" value="ECO:0007669"/>
    <property type="project" value="UniProtKB-ARBA"/>
</dbReference>
<evidence type="ECO:0000259" key="3">
    <source>
        <dbReference type="Pfam" id="PF17802"/>
    </source>
</evidence>
<evidence type="ECO:0000313" key="5">
    <source>
        <dbReference type="Proteomes" id="UP000293589"/>
    </source>
</evidence>
<dbReference type="Pfam" id="PF17802">
    <property type="entry name" value="SpaA"/>
    <property type="match status" value="1"/>
</dbReference>
<feature type="domain" description="SpaA-like prealbumin fold" evidence="3">
    <location>
        <begin position="373"/>
        <end position="481"/>
    </location>
</feature>
<dbReference type="Gene3D" id="2.60.40.10">
    <property type="entry name" value="Immunoglobulins"/>
    <property type="match status" value="1"/>
</dbReference>
<dbReference type="InterPro" id="IPR041033">
    <property type="entry name" value="SpaA_PFL_dom_1"/>
</dbReference>
<evidence type="ECO:0000256" key="1">
    <source>
        <dbReference type="SAM" id="Phobius"/>
    </source>
</evidence>
<keyword evidence="1" id="KW-0812">Transmembrane</keyword>
<dbReference type="Proteomes" id="UP000293589">
    <property type="component" value="Chromosome"/>
</dbReference>
<dbReference type="KEGG" id="bgx:ESN35_05925"/>
<reference evidence="4 5" key="1">
    <citation type="submission" date="2019-01" db="EMBL/GenBank/DDBJ databases">
        <title>Complete genome sequence of Bifidobacterium gallinarum CACC 514.</title>
        <authorList>
            <person name="Jung M."/>
        </authorList>
    </citation>
    <scope>NUCLEOTIDE SEQUENCE [LARGE SCALE GENOMIC DNA]</scope>
    <source>
        <strain evidence="4 5">CACC 514</strain>
    </source>
</reference>
<dbReference type="Gene3D" id="2.60.40.740">
    <property type="match status" value="1"/>
</dbReference>
<dbReference type="EMBL" id="CP035464">
    <property type="protein sequence ID" value="QAY32989.1"/>
    <property type="molecule type" value="Genomic_DNA"/>
</dbReference>
<feature type="chain" id="PRO_5020645721" evidence="2">
    <location>
        <begin position="29"/>
        <end position="547"/>
    </location>
</feature>
<feature type="signal peptide" evidence="2">
    <location>
        <begin position="1"/>
        <end position="28"/>
    </location>
</feature>
<dbReference type="InterPro" id="IPR013783">
    <property type="entry name" value="Ig-like_fold"/>
</dbReference>
<name>A0A4P6E469_9BIFI</name>
<keyword evidence="1" id="KW-1133">Transmembrane helix</keyword>
<sequence>MNGKKSLAAACAAAALLSGLAFSGTAMAAGQATITLNAAQGSSLAGHTFEVYRIGGYYDVVADGGKVKSFGVRGDTTSNAWAKDAIGDYNQSADDDIEVPLGYDEAGAIAALADKGTALQIRGAAKALAESSRLPAAVKSVQGSGSRTVIDVEEGYYLVVDSEGAPMLIGTKIQGMDLKDTTLGVTTIKSKSLTVDKKIGADAGSLKDDGSYTVGSTVTQTITTSVPNSKLGGALAWKITDTPTGLAYVKGSLTAKLKDGTNVTGLLKVYDTAGANVPGDASLVDALGKRTDPDLTVPKDGFVIDANQLMQTHPDKQVIITYKAKVTGHDASNTARISTVFADGADTTPVEDEDESTNSDYGFRLDKTSFDDRSLKVNGAGFKIKDQDLGKWLSYDHATGMWSEAADQAAATEFLTGDTNHDSKVDSTDDTAKAGRLEFAGLGAGDYLIQETTAPEGFSSYGIAMPSLTVTITEDGQVTFNGKDLPALTTDDGDGSVTVANIASLTDLPQTGGAWSALPWIIAALFAGGIGLTAIRTGGKVRRNTSR</sequence>
<keyword evidence="2" id="KW-0732">Signal</keyword>
<gene>
    <name evidence="4" type="ORF">ESN35_05925</name>
</gene>